<dbReference type="SUPFAM" id="SSF52540">
    <property type="entry name" value="P-loop containing nucleoside triphosphate hydrolases"/>
    <property type="match status" value="1"/>
</dbReference>
<dbReference type="FunFam" id="3.40.50.300:FF:000705">
    <property type="entry name" value="Endoribonuclease dicer-like protein"/>
    <property type="match status" value="1"/>
</dbReference>
<keyword evidence="3" id="KW-0677">Repeat</keyword>
<accession>A0A5B6VBY7</accession>
<dbReference type="CDD" id="cd18034">
    <property type="entry name" value="DEXHc_dicer"/>
    <property type="match status" value="1"/>
</dbReference>
<dbReference type="InterPro" id="IPR005034">
    <property type="entry name" value="Dicer_dimerisation"/>
</dbReference>
<dbReference type="FunFam" id="3.30.160.380:FF:000001">
    <property type="entry name" value="Endoribonuclease dicer-like 1"/>
    <property type="match status" value="1"/>
</dbReference>
<proteinExistence type="inferred from homology"/>
<dbReference type="GO" id="GO:0046872">
    <property type="term" value="F:metal ion binding"/>
    <property type="evidence" value="ECO:0007669"/>
    <property type="project" value="UniProtKB-KW"/>
</dbReference>
<evidence type="ECO:0000313" key="11">
    <source>
        <dbReference type="EMBL" id="KAA3466648.1"/>
    </source>
</evidence>
<dbReference type="SMART" id="SM00490">
    <property type="entry name" value="HELICc"/>
    <property type="match status" value="1"/>
</dbReference>
<dbReference type="PROSITE" id="PS51192">
    <property type="entry name" value="HELICASE_ATP_BIND_1"/>
    <property type="match status" value="1"/>
</dbReference>
<name>A0A5B6VBY7_9ROSI</name>
<dbReference type="InterPro" id="IPR036085">
    <property type="entry name" value="PAZ_dom_sf"/>
</dbReference>
<dbReference type="Gene3D" id="3.30.160.380">
    <property type="entry name" value="Dicer dimerisation domain"/>
    <property type="match status" value="1"/>
</dbReference>
<feature type="domain" description="Dicer dsRNA-binding fold" evidence="10">
    <location>
        <begin position="549"/>
        <end position="635"/>
    </location>
</feature>
<comment type="cofactor">
    <cofactor evidence="1">
        <name>Mn(2+)</name>
        <dbReference type="ChEBI" id="CHEBI:29035"/>
    </cofactor>
</comment>
<keyword evidence="5" id="KW-0460">Magnesium</keyword>
<dbReference type="GO" id="GO:0005634">
    <property type="term" value="C:nucleus"/>
    <property type="evidence" value="ECO:0007669"/>
    <property type="project" value="TreeGrafter"/>
</dbReference>
<keyword evidence="7" id="KW-0694">RNA-binding</keyword>
<dbReference type="Pfam" id="PF04851">
    <property type="entry name" value="ResIII"/>
    <property type="match status" value="1"/>
</dbReference>
<dbReference type="PROSITE" id="PS51327">
    <property type="entry name" value="DICER_DSRBF"/>
    <property type="match status" value="1"/>
</dbReference>
<dbReference type="GO" id="GO:0030422">
    <property type="term" value="P:siRNA processing"/>
    <property type="evidence" value="ECO:0007669"/>
    <property type="project" value="TreeGrafter"/>
</dbReference>
<dbReference type="PROSITE" id="PS51194">
    <property type="entry name" value="HELICASE_CTER"/>
    <property type="match status" value="1"/>
</dbReference>
<gene>
    <name evidence="11" type="ORF">EPI10_001724</name>
</gene>
<evidence type="ECO:0000256" key="2">
    <source>
        <dbReference type="ARBA" id="ARBA00022723"/>
    </source>
</evidence>
<dbReference type="PANTHER" id="PTHR14950">
    <property type="entry name" value="DICER-RELATED"/>
    <property type="match status" value="1"/>
</dbReference>
<keyword evidence="4" id="KW-0378">Hydrolase</keyword>
<organism evidence="11 12">
    <name type="scientific">Gossypium australe</name>
    <dbReference type="NCBI Taxonomy" id="47621"/>
    <lineage>
        <taxon>Eukaryota</taxon>
        <taxon>Viridiplantae</taxon>
        <taxon>Streptophyta</taxon>
        <taxon>Embryophyta</taxon>
        <taxon>Tracheophyta</taxon>
        <taxon>Spermatophyta</taxon>
        <taxon>Magnoliopsida</taxon>
        <taxon>eudicotyledons</taxon>
        <taxon>Gunneridae</taxon>
        <taxon>Pentapetalae</taxon>
        <taxon>rosids</taxon>
        <taxon>malvids</taxon>
        <taxon>Malvales</taxon>
        <taxon>Malvaceae</taxon>
        <taxon>Malvoideae</taxon>
        <taxon>Gossypium</taxon>
    </lineage>
</organism>
<evidence type="ECO:0000256" key="6">
    <source>
        <dbReference type="ARBA" id="ARBA00023211"/>
    </source>
</evidence>
<dbReference type="Pfam" id="PF00271">
    <property type="entry name" value="Helicase_C"/>
    <property type="match status" value="1"/>
</dbReference>
<dbReference type="Gene3D" id="3.40.50.300">
    <property type="entry name" value="P-loop containing nucleotide triphosphate hydrolases"/>
    <property type="match status" value="2"/>
</dbReference>
<dbReference type="InterPro" id="IPR006935">
    <property type="entry name" value="Helicase/UvrB_N"/>
</dbReference>
<dbReference type="GO" id="GO:0005737">
    <property type="term" value="C:cytoplasm"/>
    <property type="evidence" value="ECO:0007669"/>
    <property type="project" value="TreeGrafter"/>
</dbReference>
<dbReference type="InterPro" id="IPR027417">
    <property type="entry name" value="P-loop_NTPase"/>
</dbReference>
<sequence length="870" mass="98697">MEPLGMEMNISQQHSSDPLPFARSYQLEALEKAIKQNTIAYLETGSGKTLIAIMLLRRYAYLIRKPSPFNAVFLVPQVVLVEQQADAVEMHTDLNVGKYWGDMEVDFWDDAKWKQEIDKYEVLVMTPQILLNGLRHGFFKINMIKVLIIDECHHARGKHPYASIMTEFYHRQLEAGVSDLPRIFGMTASPINTKGANSADGYWQKIHELETIMNSKVYTCVSESVLAQFVPFSTPKFKFYQDMEIPYVLYARLVQELNVLKVKETDNRCTGFQHECSLDNLDLEASAAESTRRKISKIHSALIHCLDELGVLLALKAAEYLSCYESEFLMWGKLDVFGEKIVRSYSVDAFHAIGSCIPSGTCIFLLWRVSNMVLKDIRCIIFVERIITAVVLQSLFSELLPKYGNWKTKYIAGNNSGLQNQTRKKQNEIVEEFRKGIVNIIVATSILEEGLDVQACNLIIRFDPSPTVCSFIQSRGRARMQNSDYLLMVKSGDFSTHSRLKNYLTSGDVMRKESLCHASDPCSPLSNDLCDEEFYHVASTGAFMTLSSSVGLIYFYCSRLPADGYFKPTPRCIIDKQMGICTLHLPKSSPIQTVCVKGNFKSLKQKACFEACKQLHQIGALTDNLVPDIVVEEKDAEEIGKESYNDDQPIFFPPELVNQDAQESMTEYYCYLMELKQNFGYEFPVHNIILLVRSQLEMEAISVGELEVDRGTLTVNLKYIGLICLSSDQVILCRRFQIALFRVLMDHKAEKLTELLSDLTLGNNSEIDYLLLPSNYMGQNPVIDWLSISSILFSYEKVWKNHVNCNAGMIQTKSGLVCTCMIKNSLVSTPHNGHTYIIDGLLNNINANSLLTLSDGGVMTYKEYYEQRIL</sequence>
<keyword evidence="2" id="KW-0479">Metal-binding</keyword>
<comment type="caution">
    <text evidence="11">The sequence shown here is derived from an EMBL/GenBank/DDBJ whole genome shotgun (WGS) entry which is preliminary data.</text>
</comment>
<evidence type="ECO:0000256" key="3">
    <source>
        <dbReference type="ARBA" id="ARBA00022737"/>
    </source>
</evidence>
<feature type="domain" description="Helicase C-terminal" evidence="9">
    <location>
        <begin position="368"/>
        <end position="530"/>
    </location>
</feature>
<dbReference type="PANTHER" id="PTHR14950:SF70">
    <property type="entry name" value="ENDORIBONUCLEASE DICER HOMOLOG 2"/>
    <property type="match status" value="1"/>
</dbReference>
<dbReference type="Proteomes" id="UP000325315">
    <property type="component" value="Unassembled WGS sequence"/>
</dbReference>
<dbReference type="InterPro" id="IPR038248">
    <property type="entry name" value="Dicer_dimer_sf"/>
</dbReference>
<protein>
    <submittedName>
        <fullName evidence="11">Endoribonuclease Dicer-like protein 2-like isoform X1</fullName>
    </submittedName>
</protein>
<evidence type="ECO:0000256" key="7">
    <source>
        <dbReference type="PROSITE-ProRule" id="PRU00657"/>
    </source>
</evidence>
<reference evidence="12" key="1">
    <citation type="journal article" date="2019" name="Plant Biotechnol. J.">
        <title>Genome sequencing of the Australian wild diploid species Gossypium australe highlights disease resistance and delayed gland morphogenesis.</title>
        <authorList>
            <person name="Cai Y."/>
            <person name="Cai X."/>
            <person name="Wang Q."/>
            <person name="Wang P."/>
            <person name="Zhang Y."/>
            <person name="Cai C."/>
            <person name="Xu Y."/>
            <person name="Wang K."/>
            <person name="Zhou Z."/>
            <person name="Wang C."/>
            <person name="Geng S."/>
            <person name="Li B."/>
            <person name="Dong Q."/>
            <person name="Hou Y."/>
            <person name="Wang H."/>
            <person name="Ai P."/>
            <person name="Liu Z."/>
            <person name="Yi F."/>
            <person name="Sun M."/>
            <person name="An G."/>
            <person name="Cheng J."/>
            <person name="Zhang Y."/>
            <person name="Shi Q."/>
            <person name="Xie Y."/>
            <person name="Shi X."/>
            <person name="Chang Y."/>
            <person name="Huang F."/>
            <person name="Chen Y."/>
            <person name="Hong S."/>
            <person name="Mi L."/>
            <person name="Sun Q."/>
            <person name="Zhang L."/>
            <person name="Zhou B."/>
            <person name="Peng R."/>
            <person name="Zhang X."/>
            <person name="Liu F."/>
        </authorList>
    </citation>
    <scope>NUCLEOTIDE SEQUENCE [LARGE SCALE GENOMIC DNA]</scope>
    <source>
        <strain evidence="12">cv. PA1801</strain>
    </source>
</reference>
<dbReference type="SUPFAM" id="SSF101690">
    <property type="entry name" value="PAZ domain"/>
    <property type="match status" value="1"/>
</dbReference>
<dbReference type="FunFam" id="3.40.50.300:FF:000420">
    <property type="entry name" value="Endoribonuclease dicer-like 1"/>
    <property type="match status" value="1"/>
</dbReference>
<feature type="domain" description="Helicase ATP-binding" evidence="8">
    <location>
        <begin position="29"/>
        <end position="194"/>
    </location>
</feature>
<dbReference type="Pfam" id="PF03368">
    <property type="entry name" value="Dicer_dimer"/>
    <property type="match status" value="1"/>
</dbReference>
<dbReference type="GO" id="GO:0003723">
    <property type="term" value="F:RNA binding"/>
    <property type="evidence" value="ECO:0007669"/>
    <property type="project" value="UniProtKB-UniRule"/>
</dbReference>
<evidence type="ECO:0000259" key="8">
    <source>
        <dbReference type="PROSITE" id="PS51192"/>
    </source>
</evidence>
<evidence type="ECO:0000313" key="12">
    <source>
        <dbReference type="Proteomes" id="UP000325315"/>
    </source>
</evidence>
<evidence type="ECO:0000256" key="4">
    <source>
        <dbReference type="ARBA" id="ARBA00022801"/>
    </source>
</evidence>
<keyword evidence="6" id="KW-0464">Manganese</keyword>
<dbReference type="EMBL" id="SMMG02000007">
    <property type="protein sequence ID" value="KAA3466648.1"/>
    <property type="molecule type" value="Genomic_DNA"/>
</dbReference>
<evidence type="ECO:0000259" key="10">
    <source>
        <dbReference type="PROSITE" id="PS51327"/>
    </source>
</evidence>
<dbReference type="GO" id="GO:0003677">
    <property type="term" value="F:DNA binding"/>
    <property type="evidence" value="ECO:0007669"/>
    <property type="project" value="InterPro"/>
</dbReference>
<dbReference type="Gene3D" id="2.170.260.10">
    <property type="entry name" value="paz domain"/>
    <property type="match status" value="1"/>
</dbReference>
<evidence type="ECO:0000259" key="9">
    <source>
        <dbReference type="PROSITE" id="PS51194"/>
    </source>
</evidence>
<dbReference type="SMART" id="SM00487">
    <property type="entry name" value="DEXDc"/>
    <property type="match status" value="1"/>
</dbReference>
<dbReference type="InterPro" id="IPR001650">
    <property type="entry name" value="Helicase_C-like"/>
</dbReference>
<comment type="similarity">
    <text evidence="7">Belongs to the helicase family. Dicer subfamily.</text>
</comment>
<dbReference type="OrthoDB" id="6513042at2759"/>
<dbReference type="GO" id="GO:0004525">
    <property type="term" value="F:ribonuclease III activity"/>
    <property type="evidence" value="ECO:0007669"/>
    <property type="project" value="TreeGrafter"/>
</dbReference>
<evidence type="ECO:0000256" key="5">
    <source>
        <dbReference type="ARBA" id="ARBA00022842"/>
    </source>
</evidence>
<keyword evidence="12" id="KW-1185">Reference proteome</keyword>
<dbReference type="GO" id="GO:0005524">
    <property type="term" value="F:ATP binding"/>
    <property type="evidence" value="ECO:0007669"/>
    <property type="project" value="InterPro"/>
</dbReference>
<dbReference type="InterPro" id="IPR014001">
    <property type="entry name" value="Helicase_ATP-bd"/>
</dbReference>
<dbReference type="AlphaFoldDB" id="A0A5B6VBY7"/>
<evidence type="ECO:0000256" key="1">
    <source>
        <dbReference type="ARBA" id="ARBA00001936"/>
    </source>
</evidence>